<protein>
    <submittedName>
        <fullName evidence="1">Uncharacterized protein</fullName>
    </submittedName>
</protein>
<organism evidence="1">
    <name type="scientific">Arundo donax</name>
    <name type="common">Giant reed</name>
    <name type="synonym">Donax arundinaceus</name>
    <dbReference type="NCBI Taxonomy" id="35708"/>
    <lineage>
        <taxon>Eukaryota</taxon>
        <taxon>Viridiplantae</taxon>
        <taxon>Streptophyta</taxon>
        <taxon>Embryophyta</taxon>
        <taxon>Tracheophyta</taxon>
        <taxon>Spermatophyta</taxon>
        <taxon>Magnoliopsida</taxon>
        <taxon>Liliopsida</taxon>
        <taxon>Poales</taxon>
        <taxon>Poaceae</taxon>
        <taxon>PACMAD clade</taxon>
        <taxon>Arundinoideae</taxon>
        <taxon>Arundineae</taxon>
        <taxon>Arundo</taxon>
    </lineage>
</organism>
<name>A0A0A9E9G0_ARUDO</name>
<accession>A0A0A9E9G0</accession>
<evidence type="ECO:0000313" key="1">
    <source>
        <dbReference type="EMBL" id="JAD95643.1"/>
    </source>
</evidence>
<proteinExistence type="predicted"/>
<sequence>MCCSNNSICNDAVGTCSAVRRLYSLDNSCCLLCARC</sequence>
<reference evidence="1" key="2">
    <citation type="journal article" date="2015" name="Data Brief">
        <title>Shoot transcriptome of the giant reed, Arundo donax.</title>
        <authorList>
            <person name="Barrero R.A."/>
            <person name="Guerrero F.D."/>
            <person name="Moolhuijzen P."/>
            <person name="Goolsby J.A."/>
            <person name="Tidwell J."/>
            <person name="Bellgard S.E."/>
            <person name="Bellgard M.I."/>
        </authorList>
    </citation>
    <scope>NUCLEOTIDE SEQUENCE</scope>
    <source>
        <tissue evidence="1">Shoot tissue taken approximately 20 cm above the soil surface</tissue>
    </source>
</reference>
<dbReference type="EMBL" id="GBRH01202252">
    <property type="protein sequence ID" value="JAD95643.1"/>
    <property type="molecule type" value="Transcribed_RNA"/>
</dbReference>
<dbReference type="AlphaFoldDB" id="A0A0A9E9G0"/>
<reference evidence="1" key="1">
    <citation type="submission" date="2014-09" db="EMBL/GenBank/DDBJ databases">
        <authorList>
            <person name="Magalhaes I.L.F."/>
            <person name="Oliveira U."/>
            <person name="Santos F.R."/>
            <person name="Vidigal T.H.D.A."/>
            <person name="Brescovit A.D."/>
            <person name="Santos A.J."/>
        </authorList>
    </citation>
    <scope>NUCLEOTIDE SEQUENCE</scope>
    <source>
        <tissue evidence="1">Shoot tissue taken approximately 20 cm above the soil surface</tissue>
    </source>
</reference>